<dbReference type="SUPFAM" id="SSF55073">
    <property type="entry name" value="Nucleotide cyclase"/>
    <property type="match status" value="1"/>
</dbReference>
<dbReference type="GO" id="GO:0035556">
    <property type="term" value="P:intracellular signal transduction"/>
    <property type="evidence" value="ECO:0007669"/>
    <property type="project" value="InterPro"/>
</dbReference>
<evidence type="ECO:0000256" key="8">
    <source>
        <dbReference type="ARBA" id="ARBA00022840"/>
    </source>
</evidence>
<sequence length="570" mass="63572">MKLYQKTLLTIGITLSGLIGVLYATTSSILVNGFTQLEKREVRQNVQRVQNAYSNYLNEFNALNYQWAAWDETYGFIKNGNPDYIKRNLRPADFQTLNINLILYLNASGKLVYGRGFNLKQRQFKPVPTGFLPFLRSKMNLRQQPNNMSRFSGIVLLPEGALVLSALPILTGQGKGPVRGTLIMGRYLNSDEIKRLSQLTRLNITAYKVTDPKLPMDVSDAKATLSSQVQSSETSIFVQPSSTDTIRGYTLLQDIYNQPALLLRVDLPRDIYKQGRDSLHYFIVSLLVVGFVFTVATLLLLRRLVLSRLARLSNEVKSIGTTGDFSMRVAVSGADELSSLGSTINWMLEALESFLKELSAEREKADQLLLNVLPHPIADRLKNEQRTIADSFAEATVLFADIVGFTAMASHTSPVELVSLLNQIFSAFDRLAELHGLEKIKTIGDAYMVVGGIPVHREDHVEAVAQMALDMQEAISQFNQEKNSEFTMRIGISTGPVVAGVIGIKKFIYDLWGDTVNIASRMESHGLPGCIQVTAATYERLKDKFKLEKRGVIQVKGKGEMTTYLLLGRK</sequence>
<keyword evidence="8" id="KW-0067">ATP-binding</keyword>
<dbReference type="InterPro" id="IPR029787">
    <property type="entry name" value="Nucleotide_cyclase"/>
</dbReference>
<dbReference type="SMART" id="SM00304">
    <property type="entry name" value="HAMP"/>
    <property type="match status" value="1"/>
</dbReference>
<dbReference type="Proteomes" id="UP001050975">
    <property type="component" value="Unassembled WGS sequence"/>
</dbReference>
<dbReference type="Pfam" id="PF00211">
    <property type="entry name" value="Guanylate_cyc"/>
    <property type="match status" value="1"/>
</dbReference>
<dbReference type="InterPro" id="IPR018297">
    <property type="entry name" value="A/G_cyclase_CS"/>
</dbReference>
<dbReference type="GO" id="GO:0004383">
    <property type="term" value="F:guanylate cyclase activity"/>
    <property type="evidence" value="ECO:0007669"/>
    <property type="project" value="TreeGrafter"/>
</dbReference>
<comment type="subcellular location">
    <subcellularLocation>
        <location evidence="2">Membrane</location>
    </subcellularLocation>
</comment>
<dbReference type="CDD" id="cd06225">
    <property type="entry name" value="HAMP"/>
    <property type="match status" value="1"/>
</dbReference>
<dbReference type="InterPro" id="IPR001054">
    <property type="entry name" value="A/G_cyclase"/>
</dbReference>
<dbReference type="SMART" id="SM00044">
    <property type="entry name" value="CYCc"/>
    <property type="match status" value="1"/>
</dbReference>
<dbReference type="Pfam" id="PF00672">
    <property type="entry name" value="HAMP"/>
    <property type="match status" value="1"/>
</dbReference>
<evidence type="ECO:0000256" key="16">
    <source>
        <dbReference type="ARBA" id="ARBA00064436"/>
    </source>
</evidence>
<evidence type="ECO:0000313" key="22">
    <source>
        <dbReference type="Proteomes" id="UP001050975"/>
    </source>
</evidence>
<dbReference type="PANTHER" id="PTHR11920">
    <property type="entry name" value="GUANYLYL CYCLASE"/>
    <property type="match status" value="1"/>
</dbReference>
<dbReference type="FunFam" id="3.30.70.1230:FF:000033">
    <property type="entry name" value="Adenylate cyclase"/>
    <property type="match status" value="1"/>
</dbReference>
<evidence type="ECO:0000256" key="7">
    <source>
        <dbReference type="ARBA" id="ARBA00022741"/>
    </source>
</evidence>
<keyword evidence="13 17" id="KW-0456">Lyase</keyword>
<dbReference type="EC" id="4.6.1.1" evidence="3"/>
<accession>A0AAV3XG11</accession>
<dbReference type="PANTHER" id="PTHR11920:SF335">
    <property type="entry name" value="GUANYLATE CYCLASE"/>
    <property type="match status" value="1"/>
</dbReference>
<dbReference type="InterPro" id="IPR003660">
    <property type="entry name" value="HAMP_dom"/>
</dbReference>
<evidence type="ECO:0000256" key="18">
    <source>
        <dbReference type="SAM" id="Phobius"/>
    </source>
</evidence>
<keyword evidence="5 18" id="KW-0812">Transmembrane</keyword>
<evidence type="ECO:0000256" key="3">
    <source>
        <dbReference type="ARBA" id="ARBA00012201"/>
    </source>
</evidence>
<evidence type="ECO:0000256" key="4">
    <source>
        <dbReference type="ARBA" id="ARBA00021420"/>
    </source>
</evidence>
<keyword evidence="10 18" id="KW-1133">Transmembrane helix</keyword>
<dbReference type="CDD" id="cd07302">
    <property type="entry name" value="CHD"/>
    <property type="match status" value="1"/>
</dbReference>
<dbReference type="InterPro" id="IPR007892">
    <property type="entry name" value="CHASE4"/>
</dbReference>
<evidence type="ECO:0000259" key="20">
    <source>
        <dbReference type="PROSITE" id="PS50885"/>
    </source>
</evidence>
<evidence type="ECO:0000256" key="6">
    <source>
        <dbReference type="ARBA" id="ARBA00022723"/>
    </source>
</evidence>
<protein>
    <recommendedName>
        <fullName evidence="4">Adenylate cyclase</fullName>
        <ecNumber evidence="3">4.6.1.1</ecNumber>
    </recommendedName>
    <alternativeName>
        <fullName evidence="14">ATP pyrophosphate-lyase</fullName>
    </alternativeName>
    <alternativeName>
        <fullName evidence="15">Adenylyl cyclase</fullName>
    </alternativeName>
</protein>
<dbReference type="GO" id="GO:0046872">
    <property type="term" value="F:metal ion binding"/>
    <property type="evidence" value="ECO:0007669"/>
    <property type="project" value="UniProtKB-KW"/>
</dbReference>
<evidence type="ECO:0000256" key="12">
    <source>
        <dbReference type="ARBA" id="ARBA00023136"/>
    </source>
</evidence>
<dbReference type="Pfam" id="PF05228">
    <property type="entry name" value="CHASE4"/>
    <property type="match status" value="1"/>
</dbReference>
<evidence type="ECO:0000256" key="17">
    <source>
        <dbReference type="RuleBase" id="RU000405"/>
    </source>
</evidence>
<evidence type="ECO:0000256" key="5">
    <source>
        <dbReference type="ARBA" id="ARBA00022692"/>
    </source>
</evidence>
<keyword evidence="12 18" id="KW-0472">Membrane</keyword>
<dbReference type="GO" id="GO:0001653">
    <property type="term" value="F:peptide receptor activity"/>
    <property type="evidence" value="ECO:0007669"/>
    <property type="project" value="TreeGrafter"/>
</dbReference>
<dbReference type="PROSITE" id="PS50125">
    <property type="entry name" value="GUANYLATE_CYCLASE_2"/>
    <property type="match status" value="1"/>
</dbReference>
<dbReference type="GO" id="GO:0006171">
    <property type="term" value="P:cAMP biosynthetic process"/>
    <property type="evidence" value="ECO:0007669"/>
    <property type="project" value="UniProtKB-KW"/>
</dbReference>
<evidence type="ECO:0000256" key="11">
    <source>
        <dbReference type="ARBA" id="ARBA00022998"/>
    </source>
</evidence>
<evidence type="ECO:0000256" key="15">
    <source>
        <dbReference type="ARBA" id="ARBA00032637"/>
    </source>
</evidence>
<name>A0AAV3XG11_9CYAN</name>
<dbReference type="Gene3D" id="3.30.70.1230">
    <property type="entry name" value="Nucleotide cyclase"/>
    <property type="match status" value="1"/>
</dbReference>
<dbReference type="GO" id="GO:0005524">
    <property type="term" value="F:ATP binding"/>
    <property type="evidence" value="ECO:0007669"/>
    <property type="project" value="UniProtKB-KW"/>
</dbReference>
<dbReference type="InterPro" id="IPR050401">
    <property type="entry name" value="Cyclic_nucleotide_synthase"/>
</dbReference>
<dbReference type="EMBL" id="BLAY01000113">
    <property type="protein sequence ID" value="GET41193.1"/>
    <property type="molecule type" value="Genomic_DNA"/>
</dbReference>
<comment type="caution">
    <text evidence="21">The sequence shown here is derived from an EMBL/GenBank/DDBJ whole genome shotgun (WGS) entry which is preliminary data.</text>
</comment>
<comment type="catalytic activity">
    <reaction evidence="1">
        <text>ATP = 3',5'-cyclic AMP + diphosphate</text>
        <dbReference type="Rhea" id="RHEA:15389"/>
        <dbReference type="ChEBI" id="CHEBI:30616"/>
        <dbReference type="ChEBI" id="CHEBI:33019"/>
        <dbReference type="ChEBI" id="CHEBI:58165"/>
        <dbReference type="EC" id="4.6.1.1"/>
    </reaction>
</comment>
<dbReference type="RefSeq" id="WP_226587411.1">
    <property type="nucleotide sequence ID" value="NZ_BLAY01000113.1"/>
</dbReference>
<evidence type="ECO:0000313" key="21">
    <source>
        <dbReference type="EMBL" id="GET41193.1"/>
    </source>
</evidence>
<evidence type="ECO:0000256" key="1">
    <source>
        <dbReference type="ARBA" id="ARBA00001593"/>
    </source>
</evidence>
<proteinExistence type="inferred from homology"/>
<keyword evidence="11" id="KW-0115">cAMP biosynthesis</keyword>
<dbReference type="GO" id="GO:0005886">
    <property type="term" value="C:plasma membrane"/>
    <property type="evidence" value="ECO:0007669"/>
    <property type="project" value="TreeGrafter"/>
</dbReference>
<evidence type="ECO:0000256" key="10">
    <source>
        <dbReference type="ARBA" id="ARBA00022989"/>
    </source>
</evidence>
<dbReference type="GO" id="GO:0004016">
    <property type="term" value="F:adenylate cyclase activity"/>
    <property type="evidence" value="ECO:0007669"/>
    <property type="project" value="UniProtKB-EC"/>
</dbReference>
<dbReference type="AlphaFoldDB" id="A0AAV3XG11"/>
<feature type="domain" description="Guanylate cyclase" evidence="19">
    <location>
        <begin position="396"/>
        <end position="523"/>
    </location>
</feature>
<feature type="transmembrane region" description="Helical" evidence="18">
    <location>
        <begin position="279"/>
        <end position="301"/>
    </location>
</feature>
<dbReference type="PROSITE" id="PS50885">
    <property type="entry name" value="HAMP"/>
    <property type="match status" value="1"/>
</dbReference>
<gene>
    <name evidence="21" type="ORF">MiSe_60050</name>
</gene>
<evidence type="ECO:0000256" key="2">
    <source>
        <dbReference type="ARBA" id="ARBA00004370"/>
    </source>
</evidence>
<keyword evidence="6" id="KW-0479">Metal-binding</keyword>
<keyword evidence="7" id="KW-0547">Nucleotide-binding</keyword>
<evidence type="ECO:0000259" key="19">
    <source>
        <dbReference type="PROSITE" id="PS50125"/>
    </source>
</evidence>
<evidence type="ECO:0000256" key="14">
    <source>
        <dbReference type="ARBA" id="ARBA00032597"/>
    </source>
</evidence>
<comment type="similarity">
    <text evidence="17">Belongs to the adenylyl cyclase class-4/guanylyl cyclase family.</text>
</comment>
<reference evidence="21" key="1">
    <citation type="submission" date="2019-10" db="EMBL/GenBank/DDBJ databases">
        <title>Draft genome sequece of Microseira wollei NIES-4236.</title>
        <authorList>
            <person name="Yamaguchi H."/>
            <person name="Suzuki S."/>
            <person name="Kawachi M."/>
        </authorList>
    </citation>
    <scope>NUCLEOTIDE SEQUENCE</scope>
    <source>
        <strain evidence="21">NIES-4236</strain>
    </source>
</reference>
<dbReference type="PROSITE" id="PS00452">
    <property type="entry name" value="GUANYLATE_CYCLASE_1"/>
    <property type="match status" value="1"/>
</dbReference>
<keyword evidence="22" id="KW-1185">Reference proteome</keyword>
<dbReference type="Gene3D" id="6.10.340.10">
    <property type="match status" value="1"/>
</dbReference>
<keyword evidence="9" id="KW-0460">Magnesium</keyword>
<evidence type="ECO:0000256" key="9">
    <source>
        <dbReference type="ARBA" id="ARBA00022842"/>
    </source>
</evidence>
<evidence type="ECO:0000256" key="13">
    <source>
        <dbReference type="ARBA" id="ARBA00023239"/>
    </source>
</evidence>
<dbReference type="GO" id="GO:0007168">
    <property type="term" value="P:receptor guanylyl cyclase signaling pathway"/>
    <property type="evidence" value="ECO:0007669"/>
    <property type="project" value="TreeGrafter"/>
</dbReference>
<feature type="domain" description="HAMP" evidence="20">
    <location>
        <begin position="303"/>
        <end position="356"/>
    </location>
</feature>
<comment type="subunit">
    <text evidence="16">Homodimer. Can also exist as monomer.</text>
</comment>
<organism evidence="21 22">
    <name type="scientific">Microseira wollei NIES-4236</name>
    <dbReference type="NCBI Taxonomy" id="2530354"/>
    <lineage>
        <taxon>Bacteria</taxon>
        <taxon>Bacillati</taxon>
        <taxon>Cyanobacteriota</taxon>
        <taxon>Cyanophyceae</taxon>
        <taxon>Oscillatoriophycideae</taxon>
        <taxon>Aerosakkonematales</taxon>
        <taxon>Aerosakkonemataceae</taxon>
        <taxon>Microseira</taxon>
    </lineage>
</organism>